<protein>
    <submittedName>
        <fullName evidence="1">RCG36605</fullName>
    </submittedName>
</protein>
<reference evidence="1 2" key="1">
    <citation type="submission" date="2005-09" db="EMBL/GenBank/DDBJ databases">
        <authorList>
            <person name="Mural R.J."/>
            <person name="Li P.W."/>
            <person name="Adams M.D."/>
            <person name="Amanatides P.G."/>
            <person name="Baden-Tillson H."/>
            <person name="Barnstead M."/>
            <person name="Chin S.H."/>
            <person name="Dew I."/>
            <person name="Evans C.A."/>
            <person name="Ferriera S."/>
            <person name="Flanigan M."/>
            <person name="Fosler C."/>
            <person name="Glodek A."/>
            <person name="Gu Z."/>
            <person name="Holt R.A."/>
            <person name="Jennings D."/>
            <person name="Kraft C.L."/>
            <person name="Lu F."/>
            <person name="Nguyen T."/>
            <person name="Nusskern D.R."/>
            <person name="Pfannkoch C.M."/>
            <person name="Sitter C."/>
            <person name="Sutton G.G."/>
            <person name="Venter J.C."/>
            <person name="Wang Z."/>
            <person name="Woodage T."/>
            <person name="Zheng X.H."/>
            <person name="Zhong F."/>
        </authorList>
    </citation>
    <scope>NUCLEOTIDE SEQUENCE [LARGE SCALE GENOMIC DNA]</scope>
    <source>
        <strain>BN</strain>
        <strain evidence="2">Sprague-Dawley</strain>
    </source>
</reference>
<dbReference type="InterPro" id="IPR011992">
    <property type="entry name" value="EF-hand-dom_pair"/>
</dbReference>
<dbReference type="Proteomes" id="UP000234681">
    <property type="component" value="Chromosome 11"/>
</dbReference>
<dbReference type="SUPFAM" id="SSF47473">
    <property type="entry name" value="EF-hand"/>
    <property type="match status" value="1"/>
</dbReference>
<name>A6JS05_RAT</name>
<dbReference type="EMBL" id="CH473999">
    <property type="protein sequence ID" value="EDL78102.1"/>
    <property type="molecule type" value="Genomic_DNA"/>
</dbReference>
<evidence type="ECO:0000313" key="2">
    <source>
        <dbReference type="Proteomes" id="UP000234681"/>
    </source>
</evidence>
<gene>
    <name evidence="1" type="ORF">rCG_36605</name>
</gene>
<evidence type="ECO:0000313" key="1">
    <source>
        <dbReference type="EMBL" id="EDL78102.1"/>
    </source>
</evidence>
<dbReference type="Gene3D" id="1.10.238.10">
    <property type="entry name" value="EF-hand"/>
    <property type="match status" value="1"/>
</dbReference>
<sequence length="78" mass="8705">MAKMCSQCEDMMKALCQNPPNGKVLKILENSNGDEMDVNVLDFEHFLSMLQTVAKDKTKEPMTIHVFAKEGNDACHGC</sequence>
<organism evidence="1 2">
    <name type="scientific">Rattus norvegicus</name>
    <name type="common">Rat</name>
    <dbReference type="NCBI Taxonomy" id="10116"/>
    <lineage>
        <taxon>Eukaryota</taxon>
        <taxon>Metazoa</taxon>
        <taxon>Chordata</taxon>
        <taxon>Craniata</taxon>
        <taxon>Vertebrata</taxon>
        <taxon>Euteleostomi</taxon>
        <taxon>Mammalia</taxon>
        <taxon>Eutheria</taxon>
        <taxon>Euarchontoglires</taxon>
        <taxon>Glires</taxon>
        <taxon>Rodentia</taxon>
        <taxon>Myomorpha</taxon>
        <taxon>Muroidea</taxon>
        <taxon>Muridae</taxon>
        <taxon>Murinae</taxon>
        <taxon>Rattus</taxon>
    </lineage>
</organism>
<dbReference type="AlphaFoldDB" id="A6JS05"/>
<accession>A6JS05</accession>
<proteinExistence type="predicted"/>